<protein>
    <submittedName>
        <fullName evidence="4">Beta-mannosidase</fullName>
        <ecNumber evidence="4">3.2.1.25</ecNumber>
    </submittedName>
</protein>
<dbReference type="GO" id="GO:0004567">
    <property type="term" value="F:beta-mannosidase activity"/>
    <property type="evidence" value="ECO:0007669"/>
    <property type="project" value="UniProtKB-EC"/>
</dbReference>
<reference evidence="4 5" key="1">
    <citation type="submission" date="2020-08" db="EMBL/GenBank/DDBJ databases">
        <title>Genomic Encyclopedia of Type Strains, Phase IV (KMG-IV): sequencing the most valuable type-strain genomes for metagenomic binning, comparative biology and taxonomic classification.</title>
        <authorList>
            <person name="Goeker M."/>
        </authorList>
    </citation>
    <scope>NUCLEOTIDE SEQUENCE [LARGE SCALE GENOMIC DNA]</scope>
    <source>
        <strain evidence="4 5">DSM 23562</strain>
    </source>
</reference>
<dbReference type="PANTHER" id="PTHR43730">
    <property type="entry name" value="BETA-MANNOSIDASE"/>
    <property type="match status" value="1"/>
</dbReference>
<feature type="domain" description="Glycoside hydrolase family 2 immunoglobulin-like beta-sandwich" evidence="3">
    <location>
        <begin position="26"/>
        <end position="129"/>
    </location>
</feature>
<name>A0A7W9STN5_ARMRO</name>
<dbReference type="SUPFAM" id="SSF51445">
    <property type="entry name" value="(Trans)glycosidases"/>
    <property type="match status" value="1"/>
</dbReference>
<gene>
    <name evidence="4" type="ORF">HNQ39_004461</name>
</gene>
<sequence length="580" mass="66996">MPRAVSAGIWRPIKLLYLPKERIENVYLETLSIGSSHASARLVLHFDCKLDASCYAERYEIEVEGRCGDSVFTKRERLLFGAGRMNVQVANPMLWWPKGKGDASLYDVTVRVFKNGEEIDHVHFTHGIRTVELIRTSVTDEQGSGEFLFKVNGERVFIHGSNWVPVDAFHSRDRERIPAILELAVDLNCNMLRCWGGNVYEDDLFYEICDREGILIWQDFSMACAVYPQDEAFQRTLADEVRSVVRRLRQHACVALWAGDNECDQAWSWGGRRQDPNRNVLTRKVIPDVLLEEDPGRPYLPSSPYIDPEAFAKGEKYLPEDHLWGPRDYFKSRYYTESLCHFASEIGYHGCPSRKSLEKFLSPEKLWPYQNNDEWILHSTSPIPGYDLYDYRVELMAKQIRELFGTVPDNLDDFAFASQVSQAEAKKFFVELFRTSMWRRTGILWWNLMDGWPQLSDAIVDYYFEKKLAYGYLKTSQQPLLLALREPRDWHQELVACSELRESTPLTFTVTDAETGEVLLRGEGIAQPDSVTVLGRIPYSASWKRLYKITWEGGSNHYLCGNPPFDLETYRSWGQSAGLF</sequence>
<evidence type="ECO:0000259" key="3">
    <source>
        <dbReference type="Pfam" id="PF00703"/>
    </source>
</evidence>
<dbReference type="InterPro" id="IPR013783">
    <property type="entry name" value="Ig-like_fold"/>
</dbReference>
<accession>A0A7W9STN5</accession>
<dbReference type="Proteomes" id="UP000520814">
    <property type="component" value="Unassembled WGS sequence"/>
</dbReference>
<comment type="similarity">
    <text evidence="1">Belongs to the glycosyl hydrolase 2 family.</text>
</comment>
<evidence type="ECO:0000313" key="5">
    <source>
        <dbReference type="Proteomes" id="UP000520814"/>
    </source>
</evidence>
<dbReference type="InterPro" id="IPR006102">
    <property type="entry name" value="Ig-like_GH2"/>
</dbReference>
<keyword evidence="2 4" id="KW-0326">Glycosidase</keyword>
<dbReference type="GO" id="GO:0006516">
    <property type="term" value="P:glycoprotein catabolic process"/>
    <property type="evidence" value="ECO:0007669"/>
    <property type="project" value="TreeGrafter"/>
</dbReference>
<dbReference type="InterPro" id="IPR017853">
    <property type="entry name" value="GH"/>
</dbReference>
<proteinExistence type="inferred from homology"/>
<dbReference type="Pfam" id="PF00703">
    <property type="entry name" value="Glyco_hydro_2"/>
    <property type="match status" value="1"/>
</dbReference>
<evidence type="ECO:0000256" key="1">
    <source>
        <dbReference type="ARBA" id="ARBA00007401"/>
    </source>
</evidence>
<dbReference type="GO" id="GO:0005975">
    <property type="term" value="P:carbohydrate metabolic process"/>
    <property type="evidence" value="ECO:0007669"/>
    <property type="project" value="InterPro"/>
</dbReference>
<dbReference type="InterPro" id="IPR036156">
    <property type="entry name" value="Beta-gal/glucu_dom_sf"/>
</dbReference>
<evidence type="ECO:0000256" key="2">
    <source>
        <dbReference type="ARBA" id="ARBA00023295"/>
    </source>
</evidence>
<dbReference type="SUPFAM" id="SSF49303">
    <property type="entry name" value="beta-Galactosidase/glucuronidase domain"/>
    <property type="match status" value="1"/>
</dbReference>
<dbReference type="AlphaFoldDB" id="A0A7W9STN5"/>
<dbReference type="InterPro" id="IPR050887">
    <property type="entry name" value="Beta-mannosidase_GH2"/>
</dbReference>
<dbReference type="Gene3D" id="2.60.40.10">
    <property type="entry name" value="Immunoglobulins"/>
    <property type="match status" value="1"/>
</dbReference>
<keyword evidence="4" id="KW-0378">Hydrolase</keyword>
<comment type="caution">
    <text evidence="4">The sequence shown here is derived from an EMBL/GenBank/DDBJ whole genome shotgun (WGS) entry which is preliminary data.</text>
</comment>
<dbReference type="PANTHER" id="PTHR43730:SF1">
    <property type="entry name" value="BETA-MANNOSIDASE"/>
    <property type="match status" value="1"/>
</dbReference>
<evidence type="ECO:0000313" key="4">
    <source>
        <dbReference type="EMBL" id="MBB6052640.1"/>
    </source>
</evidence>
<dbReference type="Gene3D" id="3.20.20.80">
    <property type="entry name" value="Glycosidases"/>
    <property type="match status" value="1"/>
</dbReference>
<keyword evidence="5" id="KW-1185">Reference proteome</keyword>
<dbReference type="EMBL" id="JACHGW010000004">
    <property type="protein sequence ID" value="MBB6052640.1"/>
    <property type="molecule type" value="Genomic_DNA"/>
</dbReference>
<organism evidence="4 5">
    <name type="scientific">Armatimonas rosea</name>
    <dbReference type="NCBI Taxonomy" id="685828"/>
    <lineage>
        <taxon>Bacteria</taxon>
        <taxon>Bacillati</taxon>
        <taxon>Armatimonadota</taxon>
        <taxon>Armatimonadia</taxon>
        <taxon>Armatimonadales</taxon>
        <taxon>Armatimonadaceae</taxon>
        <taxon>Armatimonas</taxon>
    </lineage>
</organism>
<dbReference type="EC" id="3.2.1.25" evidence="4"/>